<dbReference type="GO" id="GO:0040029">
    <property type="term" value="P:epigenetic regulation of gene expression"/>
    <property type="evidence" value="ECO:0007669"/>
    <property type="project" value="InterPro"/>
</dbReference>
<dbReference type="GO" id="GO:0008270">
    <property type="term" value="F:zinc ion binding"/>
    <property type="evidence" value="ECO:0007669"/>
    <property type="project" value="UniProtKB-KW"/>
</dbReference>
<feature type="compositionally biased region" description="Low complexity" evidence="6">
    <location>
        <begin position="63"/>
        <end position="72"/>
    </location>
</feature>
<gene>
    <name evidence="8" type="ORF">ZEAMMB73_Zm00001d023897</name>
</gene>
<dbReference type="EMBL" id="CM000786">
    <property type="protein sequence ID" value="AQK40358.1"/>
    <property type="molecule type" value="Genomic_DNA"/>
</dbReference>
<keyword evidence="2" id="KW-0479">Metal-binding</keyword>
<feature type="domain" description="Oberon-like PHD finger" evidence="7">
    <location>
        <begin position="162"/>
        <end position="251"/>
    </location>
</feature>
<protein>
    <submittedName>
        <fullName evidence="8">VIN3-like protein 1</fullName>
    </submittedName>
</protein>
<name>A0A1D6IWQ5_MAIZE</name>
<comment type="subcellular location">
    <subcellularLocation>
        <location evidence="1">Nucleus</location>
    </subcellularLocation>
</comment>
<evidence type="ECO:0000256" key="5">
    <source>
        <dbReference type="ARBA" id="ARBA00023242"/>
    </source>
</evidence>
<dbReference type="GO" id="GO:0005634">
    <property type="term" value="C:nucleus"/>
    <property type="evidence" value="ECO:0007669"/>
    <property type="project" value="UniProtKB-SubCell"/>
</dbReference>
<keyword evidence="5" id="KW-0539">Nucleus</keyword>
<evidence type="ECO:0000256" key="4">
    <source>
        <dbReference type="ARBA" id="ARBA00022833"/>
    </source>
</evidence>
<dbReference type="ExpressionAtlas" id="A0A1D6IWQ5">
    <property type="expression patterns" value="baseline and differential"/>
</dbReference>
<organism evidence="8">
    <name type="scientific">Zea mays</name>
    <name type="common">Maize</name>
    <dbReference type="NCBI Taxonomy" id="4577"/>
    <lineage>
        <taxon>Eukaryota</taxon>
        <taxon>Viridiplantae</taxon>
        <taxon>Streptophyta</taxon>
        <taxon>Embryophyta</taxon>
        <taxon>Tracheophyta</taxon>
        <taxon>Spermatophyta</taxon>
        <taxon>Magnoliopsida</taxon>
        <taxon>Liliopsida</taxon>
        <taxon>Poales</taxon>
        <taxon>Poaceae</taxon>
        <taxon>PACMAD clade</taxon>
        <taxon>Panicoideae</taxon>
        <taxon>Andropogonodae</taxon>
        <taxon>Andropogoneae</taxon>
        <taxon>Tripsacinae</taxon>
        <taxon>Zea</taxon>
    </lineage>
</organism>
<evidence type="ECO:0000256" key="3">
    <source>
        <dbReference type="ARBA" id="ARBA00022771"/>
    </source>
</evidence>
<proteinExistence type="predicted"/>
<dbReference type="Pfam" id="PF07227">
    <property type="entry name" value="PHD_Oberon"/>
    <property type="match status" value="1"/>
</dbReference>
<dbReference type="GO" id="GO:0010048">
    <property type="term" value="P:vernalization response"/>
    <property type="evidence" value="ECO:0007669"/>
    <property type="project" value="InterPro"/>
</dbReference>
<reference evidence="8" key="1">
    <citation type="submission" date="2015-12" db="EMBL/GenBank/DDBJ databases">
        <title>Update maize B73 reference genome by single molecule sequencing technologies.</title>
        <authorList>
            <consortium name="Maize Genome Sequencing Project"/>
            <person name="Ware D."/>
        </authorList>
    </citation>
    <scope>NUCLEOTIDE SEQUENCE</scope>
    <source>
        <tissue evidence="8">Seedling</tissue>
    </source>
</reference>
<dbReference type="PANTHER" id="PTHR46286:SF1">
    <property type="entry name" value="VIN3-LIKE PROTEIN 1"/>
    <property type="match status" value="1"/>
</dbReference>
<dbReference type="InterPro" id="IPR044514">
    <property type="entry name" value="VIN3-like"/>
</dbReference>
<evidence type="ECO:0000256" key="6">
    <source>
        <dbReference type="SAM" id="MobiDB-lite"/>
    </source>
</evidence>
<evidence type="ECO:0000259" key="7">
    <source>
        <dbReference type="Pfam" id="PF07227"/>
    </source>
</evidence>
<keyword evidence="3" id="KW-0863">Zinc-finger</keyword>
<dbReference type="InterPro" id="IPR032881">
    <property type="entry name" value="Oberon-like_PHD"/>
</dbReference>
<sequence>MAASGGDAPELAGVPPCPISSARMALSGDLFRSAVITNACNAASAPEENRLADDSNTISENAQESLSSLPEQESNDASVNTEKKEPGISKCKSVDEIPKTVAVKRCKNIDSKKVSSNNNNNPSFTGSLVLKKQPAKGGHLFQLCENGMSQDTKTPSTRICINSACKAVFNSDNAFCKRCSCCICHGFDDNKDPSLWLVCSSEIGDQDCCGSSCHIECALKHRKTGCIELGQSIQLDGNYCCAACGKVIGILG</sequence>
<evidence type="ECO:0000256" key="2">
    <source>
        <dbReference type="ARBA" id="ARBA00022723"/>
    </source>
</evidence>
<feature type="compositionally biased region" description="Basic and acidic residues" evidence="6">
    <location>
        <begin position="81"/>
        <end position="90"/>
    </location>
</feature>
<evidence type="ECO:0000256" key="1">
    <source>
        <dbReference type="ARBA" id="ARBA00004123"/>
    </source>
</evidence>
<dbReference type="AlphaFoldDB" id="A0A1D6IWQ5"/>
<keyword evidence="4" id="KW-0862">Zinc</keyword>
<feature type="region of interest" description="Disordered" evidence="6">
    <location>
        <begin position="60"/>
        <end position="90"/>
    </location>
</feature>
<accession>A0A1D6IWQ5</accession>
<dbReference type="PANTHER" id="PTHR46286">
    <property type="entry name" value="VIN3-LIKE PROTEIN 2-RELATED"/>
    <property type="match status" value="1"/>
</dbReference>
<evidence type="ECO:0000313" key="8">
    <source>
        <dbReference type="EMBL" id="AQK40358.1"/>
    </source>
</evidence>